<comment type="pathway">
    <text evidence="2">Purine metabolism; IMP biosynthesis via de novo pathway; 5-amino-1-(5-phospho-D-ribosyl)imidazole from N(2)-formyl-N(1)-(5-phospho-D-ribosyl)glycinamide: step 2/2.</text>
</comment>
<dbReference type="AlphaFoldDB" id="X1W0S8"/>
<dbReference type="NCBIfam" id="TIGR00878">
    <property type="entry name" value="purM"/>
    <property type="match status" value="1"/>
</dbReference>
<protein>
    <recommendedName>
        <fullName evidence="5">Phosphoribosylformylglycinamidine cyclo-ligase</fullName>
        <ecNumber evidence="4">6.3.3.1</ecNumber>
    </recommendedName>
    <alternativeName>
        <fullName evidence="12">AIR synthase</fullName>
    </alternativeName>
    <alternativeName>
        <fullName evidence="13">AIRS</fullName>
    </alternativeName>
    <alternativeName>
        <fullName evidence="11">Phosphoribosyl-aminoimidazole synthetase</fullName>
    </alternativeName>
</protein>
<dbReference type="SUPFAM" id="SSF56042">
    <property type="entry name" value="PurM C-terminal domain-like"/>
    <property type="match status" value="1"/>
</dbReference>
<evidence type="ECO:0000256" key="7">
    <source>
        <dbReference type="ARBA" id="ARBA00022598"/>
    </source>
</evidence>
<evidence type="ECO:0000256" key="10">
    <source>
        <dbReference type="ARBA" id="ARBA00022840"/>
    </source>
</evidence>
<feature type="domain" description="PurM-like C-terminal" evidence="16">
    <location>
        <begin position="76"/>
        <end position="222"/>
    </location>
</feature>
<dbReference type="SUPFAM" id="SSF55326">
    <property type="entry name" value="PurM N-terminal domain-like"/>
    <property type="match status" value="1"/>
</dbReference>
<gene>
    <name evidence="17" type="ORF">S12H4_55333</name>
</gene>
<evidence type="ECO:0000259" key="16">
    <source>
        <dbReference type="Pfam" id="PF02769"/>
    </source>
</evidence>
<keyword evidence="10" id="KW-0067">ATP-binding</keyword>
<feature type="non-terminal residue" evidence="17">
    <location>
        <position position="223"/>
    </location>
</feature>
<dbReference type="EMBL" id="BARW01035481">
    <property type="protein sequence ID" value="GAJ20730.1"/>
    <property type="molecule type" value="Genomic_DNA"/>
</dbReference>
<dbReference type="GO" id="GO:0046084">
    <property type="term" value="P:adenine biosynthetic process"/>
    <property type="evidence" value="ECO:0007669"/>
    <property type="project" value="TreeGrafter"/>
</dbReference>
<reference evidence="17" key="1">
    <citation type="journal article" date="2014" name="Front. Microbiol.">
        <title>High frequency of phylogenetically diverse reductive dehalogenase-homologous genes in deep subseafloor sedimentary metagenomes.</title>
        <authorList>
            <person name="Kawai M."/>
            <person name="Futagami T."/>
            <person name="Toyoda A."/>
            <person name="Takaki Y."/>
            <person name="Nishi S."/>
            <person name="Hori S."/>
            <person name="Arai W."/>
            <person name="Tsubouchi T."/>
            <person name="Morono Y."/>
            <person name="Uchiyama I."/>
            <person name="Ito T."/>
            <person name="Fujiyama A."/>
            <person name="Inagaki F."/>
            <person name="Takami H."/>
        </authorList>
    </citation>
    <scope>NUCLEOTIDE SEQUENCE</scope>
    <source>
        <strain evidence="17">Expedition CK06-06</strain>
    </source>
</reference>
<dbReference type="GO" id="GO:0004637">
    <property type="term" value="F:phosphoribosylamine-glycine ligase activity"/>
    <property type="evidence" value="ECO:0007669"/>
    <property type="project" value="TreeGrafter"/>
</dbReference>
<evidence type="ECO:0000256" key="5">
    <source>
        <dbReference type="ARBA" id="ARBA00020367"/>
    </source>
</evidence>
<comment type="caution">
    <text evidence="17">The sequence shown here is derived from an EMBL/GenBank/DDBJ whole genome shotgun (WGS) entry which is preliminary data.</text>
</comment>
<comment type="catalytic activity">
    <reaction evidence="14">
        <text>2-formamido-N(1)-(5-O-phospho-beta-D-ribosyl)acetamidine + ATP = 5-amino-1-(5-phospho-beta-D-ribosyl)imidazole + ADP + phosphate + H(+)</text>
        <dbReference type="Rhea" id="RHEA:23032"/>
        <dbReference type="ChEBI" id="CHEBI:15378"/>
        <dbReference type="ChEBI" id="CHEBI:30616"/>
        <dbReference type="ChEBI" id="CHEBI:43474"/>
        <dbReference type="ChEBI" id="CHEBI:137981"/>
        <dbReference type="ChEBI" id="CHEBI:147287"/>
        <dbReference type="ChEBI" id="CHEBI:456216"/>
        <dbReference type="EC" id="6.3.3.1"/>
    </reaction>
</comment>
<evidence type="ECO:0000256" key="14">
    <source>
        <dbReference type="ARBA" id="ARBA00049057"/>
    </source>
</evidence>
<sequence length="223" mass="24272">PLFFLDYIATGKISVKNSVKIVEGITKGCIEAGCALIGGETAEMPEFYKDGDYDLAGFCVGIVEADKLIDCSEISVGNKIIGLASNGIHSNGFSLVRKALFEDGNFNINDKVEGLVHSIGTELLRPTKIYVKPILNLLKNFKIKGVVHITGGGFIDNIPRVLPGPRRAIITKGSWDIPPIFDIIQKAGNIDNMEMLKVFNMGIGMMIVVSEKDLDEVMERLEG</sequence>
<dbReference type="FunFam" id="3.90.650.10:FF:000011">
    <property type="entry name" value="Phosphoribosylformylglycinamidine cyclo-ligase"/>
    <property type="match status" value="1"/>
</dbReference>
<dbReference type="Gene3D" id="3.30.1330.10">
    <property type="entry name" value="PurM-like, N-terminal domain"/>
    <property type="match status" value="1"/>
</dbReference>
<evidence type="ECO:0000256" key="11">
    <source>
        <dbReference type="ARBA" id="ARBA00031908"/>
    </source>
</evidence>
<feature type="domain" description="PurM-like N-terminal" evidence="15">
    <location>
        <begin position="1"/>
        <end position="63"/>
    </location>
</feature>
<evidence type="ECO:0000256" key="1">
    <source>
        <dbReference type="ARBA" id="ARBA00004496"/>
    </source>
</evidence>
<dbReference type="EC" id="6.3.3.1" evidence="4"/>
<dbReference type="GO" id="GO:0004641">
    <property type="term" value="F:phosphoribosylformylglycinamidine cyclo-ligase activity"/>
    <property type="evidence" value="ECO:0007669"/>
    <property type="project" value="UniProtKB-EC"/>
</dbReference>
<organism evidence="17">
    <name type="scientific">marine sediment metagenome</name>
    <dbReference type="NCBI Taxonomy" id="412755"/>
    <lineage>
        <taxon>unclassified sequences</taxon>
        <taxon>metagenomes</taxon>
        <taxon>ecological metagenomes</taxon>
    </lineage>
</organism>
<dbReference type="InterPro" id="IPR016188">
    <property type="entry name" value="PurM-like_N"/>
</dbReference>
<feature type="non-terminal residue" evidence="17">
    <location>
        <position position="1"/>
    </location>
</feature>
<name>X1W0S8_9ZZZZ</name>
<keyword evidence="6" id="KW-0963">Cytoplasm</keyword>
<evidence type="ECO:0000256" key="6">
    <source>
        <dbReference type="ARBA" id="ARBA00022490"/>
    </source>
</evidence>
<dbReference type="GO" id="GO:0005829">
    <property type="term" value="C:cytosol"/>
    <property type="evidence" value="ECO:0007669"/>
    <property type="project" value="TreeGrafter"/>
</dbReference>
<comment type="similarity">
    <text evidence="3">Belongs to the AIR synthase family.</text>
</comment>
<evidence type="ECO:0000256" key="13">
    <source>
        <dbReference type="ARBA" id="ARBA00033093"/>
    </source>
</evidence>
<evidence type="ECO:0000256" key="9">
    <source>
        <dbReference type="ARBA" id="ARBA00022755"/>
    </source>
</evidence>
<evidence type="ECO:0000313" key="17">
    <source>
        <dbReference type="EMBL" id="GAJ20730.1"/>
    </source>
</evidence>
<dbReference type="PANTHER" id="PTHR10520">
    <property type="entry name" value="TRIFUNCTIONAL PURINE BIOSYNTHETIC PROTEIN ADENOSINE-3-RELATED"/>
    <property type="match status" value="1"/>
</dbReference>
<evidence type="ECO:0000256" key="3">
    <source>
        <dbReference type="ARBA" id="ARBA00010280"/>
    </source>
</evidence>
<dbReference type="InterPro" id="IPR004733">
    <property type="entry name" value="PurM_cligase"/>
</dbReference>
<evidence type="ECO:0000259" key="15">
    <source>
        <dbReference type="Pfam" id="PF00586"/>
    </source>
</evidence>
<keyword evidence="7" id="KW-0436">Ligase</keyword>
<dbReference type="GO" id="GO:0006189">
    <property type="term" value="P:'de novo' IMP biosynthetic process"/>
    <property type="evidence" value="ECO:0007669"/>
    <property type="project" value="UniProtKB-UniPathway"/>
</dbReference>
<keyword evidence="9" id="KW-0658">Purine biosynthesis</keyword>
<dbReference type="Pfam" id="PF02769">
    <property type="entry name" value="AIRS_C"/>
    <property type="match status" value="1"/>
</dbReference>
<evidence type="ECO:0000256" key="2">
    <source>
        <dbReference type="ARBA" id="ARBA00004686"/>
    </source>
</evidence>
<dbReference type="PANTHER" id="PTHR10520:SF12">
    <property type="entry name" value="TRIFUNCTIONAL PURINE BIOSYNTHETIC PROTEIN ADENOSINE-3"/>
    <property type="match status" value="1"/>
</dbReference>
<dbReference type="UniPathway" id="UPA00074">
    <property type="reaction ID" value="UER00129"/>
</dbReference>
<dbReference type="GO" id="GO:0005524">
    <property type="term" value="F:ATP binding"/>
    <property type="evidence" value="ECO:0007669"/>
    <property type="project" value="UniProtKB-KW"/>
</dbReference>
<evidence type="ECO:0000256" key="8">
    <source>
        <dbReference type="ARBA" id="ARBA00022741"/>
    </source>
</evidence>
<dbReference type="InterPro" id="IPR036921">
    <property type="entry name" value="PurM-like_N_sf"/>
</dbReference>
<accession>X1W0S8</accession>
<dbReference type="InterPro" id="IPR010918">
    <property type="entry name" value="PurM-like_C_dom"/>
</dbReference>
<evidence type="ECO:0000256" key="4">
    <source>
        <dbReference type="ARBA" id="ARBA00013047"/>
    </source>
</evidence>
<keyword evidence="8" id="KW-0547">Nucleotide-binding</keyword>
<dbReference type="Gene3D" id="3.90.650.10">
    <property type="entry name" value="PurM-like C-terminal domain"/>
    <property type="match status" value="1"/>
</dbReference>
<dbReference type="InterPro" id="IPR036676">
    <property type="entry name" value="PurM-like_C_sf"/>
</dbReference>
<evidence type="ECO:0000256" key="12">
    <source>
        <dbReference type="ARBA" id="ARBA00032931"/>
    </source>
</evidence>
<comment type="subcellular location">
    <subcellularLocation>
        <location evidence="1">Cytoplasm</location>
    </subcellularLocation>
</comment>
<dbReference type="Pfam" id="PF00586">
    <property type="entry name" value="AIRS"/>
    <property type="match status" value="1"/>
</dbReference>
<proteinExistence type="inferred from homology"/>
<dbReference type="CDD" id="cd02196">
    <property type="entry name" value="PurM"/>
    <property type="match status" value="1"/>
</dbReference>